<feature type="region of interest" description="Disordered" evidence="1">
    <location>
        <begin position="40"/>
        <end position="61"/>
    </location>
</feature>
<reference evidence="2 3" key="1">
    <citation type="journal article" date="2018" name="Nat. Biotechnol.">
        <title>A standardized bacterial taxonomy based on genome phylogeny substantially revises the tree of life.</title>
        <authorList>
            <person name="Parks D.H."/>
            <person name="Chuvochina M."/>
            <person name="Waite D.W."/>
            <person name="Rinke C."/>
            <person name="Skarshewski A."/>
            <person name="Chaumeil P.A."/>
            <person name="Hugenholtz P."/>
        </authorList>
    </citation>
    <scope>NUCLEOTIDE SEQUENCE [LARGE SCALE GENOMIC DNA]</scope>
    <source>
        <strain evidence="2">UBA11978</strain>
    </source>
</reference>
<protein>
    <submittedName>
        <fullName evidence="2">Uncharacterized protein</fullName>
    </submittedName>
</protein>
<dbReference type="Proteomes" id="UP000263517">
    <property type="component" value="Unassembled WGS sequence"/>
</dbReference>
<comment type="caution">
    <text evidence="2">The sequence shown here is derived from an EMBL/GenBank/DDBJ whole genome shotgun (WGS) entry which is preliminary data.</text>
</comment>
<proteinExistence type="predicted"/>
<dbReference type="EMBL" id="DNAN01000587">
    <property type="protein sequence ID" value="HAW77369.1"/>
    <property type="molecule type" value="Genomic_DNA"/>
</dbReference>
<organism evidence="2 3">
    <name type="scientific">Alteromonas australica</name>
    <dbReference type="NCBI Taxonomy" id="589873"/>
    <lineage>
        <taxon>Bacteria</taxon>
        <taxon>Pseudomonadati</taxon>
        <taxon>Pseudomonadota</taxon>
        <taxon>Gammaproteobacteria</taxon>
        <taxon>Alteromonadales</taxon>
        <taxon>Alteromonadaceae</taxon>
        <taxon>Alteromonas/Salinimonas group</taxon>
        <taxon>Alteromonas</taxon>
    </lineage>
</organism>
<evidence type="ECO:0000313" key="3">
    <source>
        <dbReference type="Proteomes" id="UP000263517"/>
    </source>
</evidence>
<sequence length="85" mass="9162">MDPRFGGNVGAMLGGMQPQGNYLHMSMGVPGMMMAGNPSFDIKPKSGPGTPGYSIYNDPKLPGARQLRRKLEETLGLPRIQFPQA</sequence>
<gene>
    <name evidence="2" type="ORF">DCW74_16750</name>
</gene>
<name>A0A350P7V2_9ALTE</name>
<dbReference type="AlphaFoldDB" id="A0A350P7V2"/>
<evidence type="ECO:0000313" key="2">
    <source>
        <dbReference type="EMBL" id="HAW77369.1"/>
    </source>
</evidence>
<accession>A0A350P7V2</accession>
<evidence type="ECO:0000256" key="1">
    <source>
        <dbReference type="SAM" id="MobiDB-lite"/>
    </source>
</evidence>